<sequence>MVLRPYKSTCEKTQDNTSAEVDNSNLVKDRLLILVICLVSTTPCPLLVGVYKLFTAYYQYASKSVEDQTFAYIVAYILFNSNFVLIQCFEEICLLIMSKEFQKLVKTQFIKNTQTNTVATTFHVSQSLQQQRMRQINIQRNNLVN</sequence>
<keyword evidence="2" id="KW-1185">Reference proteome</keyword>
<name>A0A1I8BL20_MELHA</name>
<keyword evidence="1" id="KW-0472">Membrane</keyword>
<keyword evidence="1" id="KW-0812">Transmembrane</keyword>
<dbReference type="Proteomes" id="UP000095281">
    <property type="component" value="Unplaced"/>
</dbReference>
<evidence type="ECO:0000313" key="3">
    <source>
        <dbReference type="WBParaSite" id="MhA1_Contig277.frz3.gene3"/>
    </source>
</evidence>
<reference evidence="3" key="1">
    <citation type="submission" date="2016-11" db="UniProtKB">
        <authorList>
            <consortium name="WormBaseParasite"/>
        </authorList>
    </citation>
    <scope>IDENTIFICATION</scope>
</reference>
<protein>
    <submittedName>
        <fullName evidence="3">G_PROTEIN_RECEP_F1_2 domain-containing protein</fullName>
    </submittedName>
</protein>
<proteinExistence type="predicted"/>
<feature type="transmembrane region" description="Helical" evidence="1">
    <location>
        <begin position="31"/>
        <end position="51"/>
    </location>
</feature>
<organism evidence="2 3">
    <name type="scientific">Meloidogyne hapla</name>
    <name type="common">Root-knot nematode worm</name>
    <dbReference type="NCBI Taxonomy" id="6305"/>
    <lineage>
        <taxon>Eukaryota</taxon>
        <taxon>Metazoa</taxon>
        <taxon>Ecdysozoa</taxon>
        <taxon>Nematoda</taxon>
        <taxon>Chromadorea</taxon>
        <taxon>Rhabditida</taxon>
        <taxon>Tylenchina</taxon>
        <taxon>Tylenchomorpha</taxon>
        <taxon>Tylenchoidea</taxon>
        <taxon>Meloidogynidae</taxon>
        <taxon>Meloidogyninae</taxon>
        <taxon>Meloidogyne</taxon>
    </lineage>
</organism>
<evidence type="ECO:0000313" key="2">
    <source>
        <dbReference type="Proteomes" id="UP000095281"/>
    </source>
</evidence>
<dbReference type="WBParaSite" id="MhA1_Contig277.frz3.gene3">
    <property type="protein sequence ID" value="MhA1_Contig277.frz3.gene3"/>
    <property type="gene ID" value="MhA1_Contig277.frz3.gene3"/>
</dbReference>
<keyword evidence="1" id="KW-1133">Transmembrane helix</keyword>
<feature type="transmembrane region" description="Helical" evidence="1">
    <location>
        <begin position="71"/>
        <end position="97"/>
    </location>
</feature>
<accession>A0A1I8BL20</accession>
<dbReference type="AlphaFoldDB" id="A0A1I8BL20"/>
<evidence type="ECO:0000256" key="1">
    <source>
        <dbReference type="SAM" id="Phobius"/>
    </source>
</evidence>